<evidence type="ECO:0000313" key="3">
    <source>
        <dbReference type="Proteomes" id="UP001386955"/>
    </source>
</evidence>
<accession>A0AAN9RZ41</accession>
<dbReference type="Proteomes" id="UP001386955">
    <property type="component" value="Unassembled WGS sequence"/>
</dbReference>
<dbReference type="EMBL" id="JAYMYS010000008">
    <property type="protein sequence ID" value="KAK7385730.1"/>
    <property type="molecule type" value="Genomic_DNA"/>
</dbReference>
<feature type="region of interest" description="Disordered" evidence="1">
    <location>
        <begin position="74"/>
        <end position="112"/>
    </location>
</feature>
<proteinExistence type="predicted"/>
<protein>
    <submittedName>
        <fullName evidence="2">Uncharacterized protein</fullName>
    </submittedName>
</protein>
<gene>
    <name evidence="2" type="ORF">VNO78_31550</name>
</gene>
<evidence type="ECO:0000313" key="2">
    <source>
        <dbReference type="EMBL" id="KAK7385730.1"/>
    </source>
</evidence>
<keyword evidence="3" id="KW-1185">Reference proteome</keyword>
<comment type="caution">
    <text evidence="2">The sequence shown here is derived from an EMBL/GenBank/DDBJ whole genome shotgun (WGS) entry which is preliminary data.</text>
</comment>
<sequence length="143" mass="17022">MREKGLERAWNERRTRAEGKNELWKETKESWKYKLKGRKVNTYFFTHFSDNFGEKELWKIVVRWGQIYGSKHDEELREDEAISTTEPHNAKPKKNNEEELVNSPPGNNQLGVTINEPEVVIIQRLEQLQSRDQMEIHEAEQVN</sequence>
<name>A0AAN9RZ41_PSOTE</name>
<dbReference type="AlphaFoldDB" id="A0AAN9RZ41"/>
<organism evidence="2 3">
    <name type="scientific">Psophocarpus tetragonolobus</name>
    <name type="common">Winged bean</name>
    <name type="synonym">Dolichos tetragonolobus</name>
    <dbReference type="NCBI Taxonomy" id="3891"/>
    <lineage>
        <taxon>Eukaryota</taxon>
        <taxon>Viridiplantae</taxon>
        <taxon>Streptophyta</taxon>
        <taxon>Embryophyta</taxon>
        <taxon>Tracheophyta</taxon>
        <taxon>Spermatophyta</taxon>
        <taxon>Magnoliopsida</taxon>
        <taxon>eudicotyledons</taxon>
        <taxon>Gunneridae</taxon>
        <taxon>Pentapetalae</taxon>
        <taxon>rosids</taxon>
        <taxon>fabids</taxon>
        <taxon>Fabales</taxon>
        <taxon>Fabaceae</taxon>
        <taxon>Papilionoideae</taxon>
        <taxon>50 kb inversion clade</taxon>
        <taxon>NPAAA clade</taxon>
        <taxon>indigoferoid/millettioid clade</taxon>
        <taxon>Phaseoleae</taxon>
        <taxon>Psophocarpus</taxon>
    </lineage>
</organism>
<evidence type="ECO:0000256" key="1">
    <source>
        <dbReference type="SAM" id="MobiDB-lite"/>
    </source>
</evidence>
<reference evidence="2 3" key="1">
    <citation type="submission" date="2024-01" db="EMBL/GenBank/DDBJ databases">
        <title>The genomes of 5 underutilized Papilionoideae crops provide insights into root nodulation and disease resistanc.</title>
        <authorList>
            <person name="Jiang F."/>
        </authorList>
    </citation>
    <scope>NUCLEOTIDE SEQUENCE [LARGE SCALE GENOMIC DNA]</scope>
    <source>
        <strain evidence="2">DUOXIRENSHENG_FW03</strain>
        <tissue evidence="2">Leaves</tissue>
    </source>
</reference>